<evidence type="ECO:0000256" key="2">
    <source>
        <dbReference type="ARBA" id="ARBA00004988"/>
    </source>
</evidence>
<sequence length="145" mass="15870">MRVHIATDHAGFELKEHLVKVLRDAGYEVIDHGATTYDPNDDYPQMCIEAAEGVVSDPGSLGVVIGGSGNGEQMAANLVKGVRAALVWNEDIAVLAREHNNANVIAVGARQHSKEDATRFVLTFLETPFSEDERHKRRIAVMDAY</sequence>
<feature type="binding site" evidence="9">
    <location>
        <position position="138"/>
    </location>
    <ligand>
        <name>D-ribulose 5-phosphate</name>
        <dbReference type="ChEBI" id="CHEBI:58121"/>
    </ligand>
</feature>
<organism evidence="10">
    <name type="scientific">Schaalia odontolytica</name>
    <dbReference type="NCBI Taxonomy" id="1660"/>
    <lineage>
        <taxon>Bacteria</taxon>
        <taxon>Bacillati</taxon>
        <taxon>Actinomycetota</taxon>
        <taxon>Actinomycetes</taxon>
        <taxon>Actinomycetales</taxon>
        <taxon>Actinomycetaceae</taxon>
        <taxon>Schaalia</taxon>
    </lineage>
</organism>
<feature type="binding site" evidence="9">
    <location>
        <position position="100"/>
    </location>
    <ligand>
        <name>D-ribulose 5-phosphate</name>
        <dbReference type="ChEBI" id="CHEBI:58121"/>
    </ligand>
</feature>
<dbReference type="NCBIfam" id="TIGR02133">
    <property type="entry name" value="RPI_actino"/>
    <property type="match status" value="1"/>
</dbReference>
<accession>A0A6N2T7P1</accession>
<gene>
    <name evidence="10" type="primary">rpiB</name>
    <name evidence="10" type="ORF">AOLFYP35_01162</name>
</gene>
<dbReference type="PIRSF" id="PIRSF005384">
    <property type="entry name" value="RpiB_LacA_B"/>
    <property type="match status" value="1"/>
</dbReference>
<evidence type="ECO:0000256" key="3">
    <source>
        <dbReference type="ARBA" id="ARBA00008754"/>
    </source>
</evidence>
<evidence type="ECO:0000256" key="9">
    <source>
        <dbReference type="PIRSR" id="PIRSR005384-2"/>
    </source>
</evidence>
<name>A0A6N2T7P1_9ACTO</name>
<evidence type="ECO:0000256" key="6">
    <source>
        <dbReference type="ARBA" id="ARBA00014007"/>
    </source>
</evidence>
<reference evidence="10" key="1">
    <citation type="submission" date="2019-11" db="EMBL/GenBank/DDBJ databases">
        <authorList>
            <person name="Feng L."/>
        </authorList>
    </citation>
    <scope>NUCLEOTIDE SEQUENCE</scope>
    <source>
        <strain evidence="10">AodontolyticusLFYP35</strain>
    </source>
</reference>
<evidence type="ECO:0000256" key="4">
    <source>
        <dbReference type="ARBA" id="ARBA00011738"/>
    </source>
</evidence>
<dbReference type="EC" id="5.3.1.6" evidence="5"/>
<feature type="binding site" evidence="9">
    <location>
        <position position="134"/>
    </location>
    <ligand>
        <name>D-ribulose 5-phosphate</name>
        <dbReference type="ChEBI" id="CHEBI:58121"/>
    </ligand>
</feature>
<evidence type="ECO:0000256" key="7">
    <source>
        <dbReference type="ARBA" id="ARBA00023235"/>
    </source>
</evidence>
<proteinExistence type="inferred from homology"/>
<feature type="binding site" evidence="9">
    <location>
        <begin position="8"/>
        <end position="9"/>
    </location>
    <ligand>
        <name>D-ribulose 5-phosphate</name>
        <dbReference type="ChEBI" id="CHEBI:58121"/>
    </ligand>
</feature>
<evidence type="ECO:0000256" key="5">
    <source>
        <dbReference type="ARBA" id="ARBA00011959"/>
    </source>
</evidence>
<comment type="catalytic activity">
    <reaction evidence="1">
        <text>aldehydo-D-ribose 5-phosphate = D-ribulose 5-phosphate</text>
        <dbReference type="Rhea" id="RHEA:14657"/>
        <dbReference type="ChEBI" id="CHEBI:58121"/>
        <dbReference type="ChEBI" id="CHEBI:58273"/>
        <dbReference type="EC" id="5.3.1.6"/>
    </reaction>
</comment>
<dbReference type="GO" id="GO:0019316">
    <property type="term" value="P:D-allose catabolic process"/>
    <property type="evidence" value="ECO:0007669"/>
    <property type="project" value="TreeGrafter"/>
</dbReference>
<dbReference type="AlphaFoldDB" id="A0A6N2T7P1"/>
<comment type="similarity">
    <text evidence="3">Belongs to the LacAB/RpiB family.</text>
</comment>
<dbReference type="Pfam" id="PF02502">
    <property type="entry name" value="LacAB_rpiB"/>
    <property type="match status" value="1"/>
</dbReference>
<dbReference type="SUPFAM" id="SSF89623">
    <property type="entry name" value="Ribose/Galactose isomerase RpiB/AlsB"/>
    <property type="match status" value="1"/>
</dbReference>
<dbReference type="InterPro" id="IPR003500">
    <property type="entry name" value="RpiB_LacA_LacB"/>
</dbReference>
<evidence type="ECO:0000256" key="8">
    <source>
        <dbReference type="ARBA" id="ARBA00032117"/>
    </source>
</evidence>
<dbReference type="GO" id="GO:0009052">
    <property type="term" value="P:pentose-phosphate shunt, non-oxidative branch"/>
    <property type="evidence" value="ECO:0007669"/>
    <property type="project" value="TreeGrafter"/>
</dbReference>
<dbReference type="NCBIfam" id="NF004051">
    <property type="entry name" value="PRK05571.1"/>
    <property type="match status" value="1"/>
</dbReference>
<dbReference type="Gene3D" id="3.40.1400.10">
    <property type="entry name" value="Sugar-phosphate isomerase, RpiB/LacA/LacB"/>
    <property type="match status" value="1"/>
</dbReference>
<dbReference type="EMBL" id="CACRSM010000002">
    <property type="protein sequence ID" value="VYT00141.1"/>
    <property type="molecule type" value="Genomic_DNA"/>
</dbReference>
<dbReference type="PANTHER" id="PTHR30345">
    <property type="entry name" value="RIBOSE-5-PHOSPHATE ISOMERASE B"/>
    <property type="match status" value="1"/>
</dbReference>
<feature type="binding site" evidence="9">
    <location>
        <begin position="67"/>
        <end position="71"/>
    </location>
    <ligand>
        <name>D-ribulose 5-phosphate</name>
        <dbReference type="ChEBI" id="CHEBI:58121"/>
    </ligand>
</feature>
<dbReference type="InterPro" id="IPR036569">
    <property type="entry name" value="RpiB_LacA_LacB_sf"/>
</dbReference>
<comment type="pathway">
    <text evidence="2">Carbohydrate degradation; pentose phosphate pathway; D-ribose 5-phosphate from D-ribulose 5-phosphate (non-oxidative stage): step 1/1.</text>
</comment>
<protein>
    <recommendedName>
        <fullName evidence="6">Ribose-5-phosphate isomerase B</fullName>
        <ecNumber evidence="5">5.3.1.6</ecNumber>
    </recommendedName>
    <alternativeName>
        <fullName evidence="8">Phosphoriboisomerase B</fullName>
    </alternativeName>
</protein>
<keyword evidence="7 10" id="KW-0413">Isomerase</keyword>
<evidence type="ECO:0000313" key="10">
    <source>
        <dbReference type="EMBL" id="VYT00141.1"/>
    </source>
</evidence>
<feature type="binding site" evidence="9">
    <location>
        <position position="110"/>
    </location>
    <ligand>
        <name>D-ribulose 5-phosphate</name>
        <dbReference type="ChEBI" id="CHEBI:58121"/>
    </ligand>
</feature>
<dbReference type="NCBIfam" id="TIGR00689">
    <property type="entry name" value="rpiB_lacA_lacB"/>
    <property type="match status" value="1"/>
</dbReference>
<comment type="subunit">
    <text evidence="4">Homodimer.</text>
</comment>
<dbReference type="InterPro" id="IPR011860">
    <property type="entry name" value="Rib-5-P_Isoase_Actino"/>
</dbReference>
<dbReference type="PANTHER" id="PTHR30345:SF0">
    <property type="entry name" value="DNA DAMAGE-REPAIR_TOLERATION PROTEIN DRT102"/>
    <property type="match status" value="1"/>
</dbReference>
<evidence type="ECO:0000256" key="1">
    <source>
        <dbReference type="ARBA" id="ARBA00001713"/>
    </source>
</evidence>
<dbReference type="GO" id="GO:0004751">
    <property type="term" value="F:ribose-5-phosphate isomerase activity"/>
    <property type="evidence" value="ECO:0007669"/>
    <property type="project" value="UniProtKB-EC"/>
</dbReference>